<name>A0ABN1J849_9CLOT</name>
<dbReference type="RefSeq" id="WP_343757688.1">
    <property type="nucleotide sequence ID" value="NZ_BAAACG010000001.1"/>
</dbReference>
<evidence type="ECO:0000256" key="1">
    <source>
        <dbReference type="ARBA" id="ARBA00022679"/>
    </source>
</evidence>
<dbReference type="Gene3D" id="1.10.1790.10">
    <property type="entry name" value="PRD domain"/>
    <property type="match status" value="2"/>
</dbReference>
<evidence type="ECO:0000259" key="5">
    <source>
        <dbReference type="PROSITE" id="PS51096"/>
    </source>
</evidence>
<proteinExistence type="predicted"/>
<comment type="caution">
    <text evidence="7">The sequence shown here is derived from an EMBL/GenBank/DDBJ whole genome shotgun (WGS) entry which is preliminary data.</text>
</comment>
<dbReference type="SMART" id="SM00382">
    <property type="entry name" value="AAA"/>
    <property type="match status" value="1"/>
</dbReference>
<keyword evidence="8" id="KW-1185">Reference proteome</keyword>
<evidence type="ECO:0000313" key="7">
    <source>
        <dbReference type="EMBL" id="GAA0731823.1"/>
    </source>
</evidence>
<dbReference type="SUPFAM" id="SSF63520">
    <property type="entry name" value="PTS-regulatory domain, PRD"/>
    <property type="match status" value="2"/>
</dbReference>
<dbReference type="PROSITE" id="PS51096">
    <property type="entry name" value="PTS_EIIA_TYPE_4"/>
    <property type="match status" value="1"/>
</dbReference>
<dbReference type="Gene3D" id="3.40.50.300">
    <property type="entry name" value="P-loop containing nucleotide triphosphate hydrolases"/>
    <property type="match status" value="1"/>
</dbReference>
<evidence type="ECO:0000256" key="3">
    <source>
        <dbReference type="ARBA" id="ARBA00022840"/>
    </source>
</evidence>
<evidence type="ECO:0000256" key="2">
    <source>
        <dbReference type="ARBA" id="ARBA00022741"/>
    </source>
</evidence>
<dbReference type="InterPro" id="IPR036095">
    <property type="entry name" value="PTS_EIIB-like_sf"/>
</dbReference>
<dbReference type="PROSITE" id="PS50045">
    <property type="entry name" value="SIGMA54_INTERACT_4"/>
    <property type="match status" value="1"/>
</dbReference>
<dbReference type="SUPFAM" id="SSF52540">
    <property type="entry name" value="P-loop containing nucleoside triphosphate hydrolases"/>
    <property type="match status" value="1"/>
</dbReference>
<dbReference type="InterPro" id="IPR003593">
    <property type="entry name" value="AAA+_ATPase"/>
</dbReference>
<dbReference type="InterPro" id="IPR036662">
    <property type="entry name" value="PTS_EIIA_man-typ_sf"/>
</dbReference>
<dbReference type="Proteomes" id="UP001501510">
    <property type="component" value="Unassembled WGS sequence"/>
</dbReference>
<evidence type="ECO:0000313" key="8">
    <source>
        <dbReference type="Proteomes" id="UP001501510"/>
    </source>
</evidence>
<keyword evidence="1" id="KW-0808">Transferase</keyword>
<gene>
    <name evidence="7" type="ORF">GCM10008906_00720</name>
</gene>
<dbReference type="CDD" id="cd00133">
    <property type="entry name" value="PTS_IIB"/>
    <property type="match status" value="1"/>
</dbReference>
<dbReference type="EMBL" id="BAAACG010000001">
    <property type="protein sequence ID" value="GAA0731823.1"/>
    <property type="molecule type" value="Genomic_DNA"/>
</dbReference>
<feature type="domain" description="PTS EIIA type-4" evidence="5">
    <location>
        <begin position="587"/>
        <end position="722"/>
    </location>
</feature>
<dbReference type="PROSITE" id="PS00676">
    <property type="entry name" value="SIGMA54_INTERACT_2"/>
    <property type="match status" value="1"/>
</dbReference>
<accession>A0ABN1J849</accession>
<reference evidence="7 8" key="1">
    <citation type="journal article" date="2019" name="Int. J. Syst. Evol. Microbiol.">
        <title>The Global Catalogue of Microorganisms (GCM) 10K type strain sequencing project: providing services to taxonomists for standard genome sequencing and annotation.</title>
        <authorList>
            <consortium name="The Broad Institute Genomics Platform"/>
            <consortium name="The Broad Institute Genome Sequencing Center for Infectious Disease"/>
            <person name="Wu L."/>
            <person name="Ma J."/>
        </authorList>
    </citation>
    <scope>NUCLEOTIDE SEQUENCE [LARGE SCALE GENOMIC DNA]</scope>
    <source>
        <strain evidence="7 8">JCM 1407</strain>
    </source>
</reference>
<keyword evidence="2" id="KW-0547">Nucleotide-binding</keyword>
<dbReference type="Pfam" id="PF00874">
    <property type="entry name" value="PRD"/>
    <property type="match status" value="2"/>
</dbReference>
<dbReference type="InterPro" id="IPR002078">
    <property type="entry name" value="Sigma_54_int"/>
</dbReference>
<dbReference type="InterPro" id="IPR011608">
    <property type="entry name" value="PRD"/>
</dbReference>
<organism evidence="7 8">
    <name type="scientific">Clostridium oceanicum</name>
    <dbReference type="NCBI Taxonomy" id="1543"/>
    <lineage>
        <taxon>Bacteria</taxon>
        <taxon>Bacillati</taxon>
        <taxon>Bacillota</taxon>
        <taxon>Clostridia</taxon>
        <taxon>Eubacteriales</taxon>
        <taxon>Clostridiaceae</taxon>
        <taxon>Clostridium</taxon>
    </lineage>
</organism>
<dbReference type="SUPFAM" id="SSF52794">
    <property type="entry name" value="PTS system IIB component-like"/>
    <property type="match status" value="1"/>
</dbReference>
<dbReference type="Gene3D" id="3.40.50.2300">
    <property type="match status" value="1"/>
</dbReference>
<dbReference type="InterPro" id="IPR025943">
    <property type="entry name" value="Sigma_54_int_dom_ATP-bd_2"/>
</dbReference>
<feature type="domain" description="PRD" evidence="6">
    <location>
        <begin position="480"/>
        <end position="585"/>
    </location>
</feature>
<evidence type="ECO:0000259" key="6">
    <source>
        <dbReference type="PROSITE" id="PS51372"/>
    </source>
</evidence>
<dbReference type="SUPFAM" id="SSF53062">
    <property type="entry name" value="PTS system fructose IIA component-like"/>
    <property type="match status" value="1"/>
</dbReference>
<feature type="domain" description="Sigma-54 factor interaction" evidence="4">
    <location>
        <begin position="120"/>
        <end position="355"/>
    </location>
</feature>
<dbReference type="InterPro" id="IPR027417">
    <property type="entry name" value="P-loop_NTPase"/>
</dbReference>
<dbReference type="PROSITE" id="PS51372">
    <property type="entry name" value="PRD_2"/>
    <property type="match status" value="2"/>
</dbReference>
<dbReference type="InterPro" id="IPR036634">
    <property type="entry name" value="PRD_sf"/>
</dbReference>
<dbReference type="PANTHER" id="PTHR32071:SF90">
    <property type="entry name" value="TRANSCRIPTIONAL REGULATORY PROTEIN LEVR"/>
    <property type="match status" value="1"/>
</dbReference>
<dbReference type="Pfam" id="PF00158">
    <property type="entry name" value="Sigma54_activat"/>
    <property type="match status" value="1"/>
</dbReference>
<sequence length="941" mass="107287">MTKKESIYIYIKDSVSLENIKENVRKDEDIGISAFEIQEKLNIVRNNASTLLNELWREGKLIKIVTRPVKFIPSKAINENVFEDIGQNWKTELTPNELKDIIKEWAVTKENQKEDPFDLLIGSTNSLLNQIGQAKAAIMYPPNGLHTLILGKSGVGKTTFANTMYEYAKKSKKVVKEDFPFISFNCSDYFNNPQLLLAQLFGSVKGAFTGADENKKGLVEEANGGILFLDEVHRLPPDGQEMLFFLMDKGEYHRLGETGKTRKSSVLIIAATTEDPNDVLLTTFLRRIPVIIKLPCFSNKDIGERVEIIENLFYREAVKLKMPIGISPEVLKALAIYDFAGNIGELSSEIKLLCAKAFLFYIQTNNPNVKKLKVEFQMLKREIRENIFKENKIEGKVKEFLDILNDEIIISPSNTSRNYSDSFNESIYDLLFSKLEELKKCGLDEKEIDIKINELIENHFDKVINKINFDGLNIRQLYKVIDKEIVDTSINLINYSSQKLNTKFSSKLVLGFAFHIQSLIKRLKEEKPIKNPNLYKIKKTYPQEYKVAEGLIVQLNNKFNIDIPEDEKGFLAFLLANNKDEKENQSKIGIVVVCHGESTATSMANVANSLLNSNVVKSIDMPLDSEIEEVYNKTLATAIALDKGKGILLLVDMGSLGSFGDRIMNETGIKVKTIDNVSTLLVLESLRRVLYKKENLTIMHKSLTKKEKVPTIGSLKNKKKAIITVCVTGKGASMMAKNILFNVINESSSNEDIDIIPLDYISAEKDSKELKKLKDKYDIIACVGSLKPKLDVPYFPINQLLNDKFKDKFIKFLQINISKSKNQLKEGQKSIYDISREMLEQYVKCLNPRFAVAYIKKFIDKLNLENKSDESNLIDLIVHLGCMLDRCIHEDIVKFDNMDKFIKNNKIQFMKIRNASKILEEAYRIKITDDEICYILKVLKK</sequence>
<dbReference type="InterPro" id="IPR004701">
    <property type="entry name" value="PTS_EIIA_man-typ"/>
</dbReference>
<dbReference type="PANTHER" id="PTHR32071">
    <property type="entry name" value="TRANSCRIPTIONAL REGULATORY PROTEIN"/>
    <property type="match status" value="1"/>
</dbReference>
<evidence type="ECO:0000259" key="4">
    <source>
        <dbReference type="PROSITE" id="PS50045"/>
    </source>
</evidence>
<dbReference type="CDD" id="cd00009">
    <property type="entry name" value="AAA"/>
    <property type="match status" value="1"/>
</dbReference>
<feature type="domain" description="PRD" evidence="6">
    <location>
        <begin position="842"/>
        <end position="941"/>
    </location>
</feature>
<protein>
    <submittedName>
        <fullName evidence="7">Sigma-54-dependent transcriptional regulator</fullName>
    </submittedName>
</protein>
<keyword evidence="3" id="KW-0067">ATP-binding</keyword>
<dbReference type="Gene3D" id="3.40.50.510">
    <property type="entry name" value="Phosphotransferase system, mannose-type IIA component"/>
    <property type="match status" value="1"/>
</dbReference>
<dbReference type="Pfam" id="PF03610">
    <property type="entry name" value="EIIA-man"/>
    <property type="match status" value="1"/>
</dbReference>